<organism evidence="2">
    <name type="scientific">freshwater metagenome</name>
    <dbReference type="NCBI Taxonomy" id="449393"/>
    <lineage>
        <taxon>unclassified sequences</taxon>
        <taxon>metagenomes</taxon>
        <taxon>ecological metagenomes</taxon>
    </lineage>
</organism>
<protein>
    <submittedName>
        <fullName evidence="2">Unannotated protein</fullName>
    </submittedName>
</protein>
<gene>
    <name evidence="2" type="ORF">UFOPK3773_02359</name>
</gene>
<sequence>MTPDDFEGNWSLVSWEADHLDHTTSSPFGADPVGVISYGGGRMSCHMAVRGRASLARDAEGVPTEAERARAFVTYVAYAGPFEVVGSDVIHHVDVSLFPGWVGIDLVRAARFEGDLLHLTALMNAGTANEATHRLVWRAMAPGARLS</sequence>
<accession>A0A6J7LEK1</accession>
<name>A0A6J7LEK1_9ZZZZ</name>
<dbReference type="EMBL" id="CAFBNF010000397">
    <property type="protein sequence ID" value="CAB4965203.1"/>
    <property type="molecule type" value="Genomic_DNA"/>
</dbReference>
<dbReference type="Pfam" id="PF13924">
    <property type="entry name" value="Lipocalin_5"/>
    <property type="match status" value="1"/>
</dbReference>
<reference evidence="2" key="1">
    <citation type="submission" date="2020-05" db="EMBL/GenBank/DDBJ databases">
        <authorList>
            <person name="Chiriac C."/>
            <person name="Salcher M."/>
            <person name="Ghai R."/>
            <person name="Kavagutti S V."/>
        </authorList>
    </citation>
    <scope>NUCLEOTIDE SEQUENCE</scope>
</reference>
<dbReference type="AlphaFoldDB" id="A0A6J7LEK1"/>
<evidence type="ECO:0000313" key="2">
    <source>
        <dbReference type="EMBL" id="CAB4965203.1"/>
    </source>
</evidence>
<dbReference type="InterPro" id="IPR024311">
    <property type="entry name" value="Lipocalin-like"/>
</dbReference>
<feature type="domain" description="Lipocalin-like" evidence="1">
    <location>
        <begin position="8"/>
        <end position="138"/>
    </location>
</feature>
<proteinExistence type="predicted"/>
<evidence type="ECO:0000259" key="1">
    <source>
        <dbReference type="Pfam" id="PF13924"/>
    </source>
</evidence>